<evidence type="ECO:0000256" key="1">
    <source>
        <dbReference type="SAM" id="MobiDB-lite"/>
    </source>
</evidence>
<protein>
    <recommendedName>
        <fullName evidence="2">CWZF3/5/7 THD domain-containing protein</fullName>
    </recommendedName>
</protein>
<feature type="compositionally biased region" description="Polar residues" evidence="1">
    <location>
        <begin position="7"/>
        <end position="23"/>
    </location>
</feature>
<feature type="compositionally biased region" description="Basic and acidic residues" evidence="1">
    <location>
        <begin position="320"/>
        <end position="334"/>
    </location>
</feature>
<organism evidence="3 4">
    <name type="scientific">Hibiscus sabdariffa</name>
    <name type="common">roselle</name>
    <dbReference type="NCBI Taxonomy" id="183260"/>
    <lineage>
        <taxon>Eukaryota</taxon>
        <taxon>Viridiplantae</taxon>
        <taxon>Streptophyta</taxon>
        <taxon>Embryophyta</taxon>
        <taxon>Tracheophyta</taxon>
        <taxon>Spermatophyta</taxon>
        <taxon>Magnoliopsida</taxon>
        <taxon>eudicotyledons</taxon>
        <taxon>Gunneridae</taxon>
        <taxon>Pentapetalae</taxon>
        <taxon>rosids</taxon>
        <taxon>malvids</taxon>
        <taxon>Malvales</taxon>
        <taxon>Malvaceae</taxon>
        <taxon>Malvoideae</taxon>
        <taxon>Hibiscus</taxon>
    </lineage>
</organism>
<feature type="compositionally biased region" description="Polar residues" evidence="1">
    <location>
        <begin position="111"/>
        <end position="122"/>
    </location>
</feature>
<reference evidence="3 4" key="1">
    <citation type="journal article" date="2024" name="G3 (Bethesda)">
        <title>Genome assembly of Hibiscus sabdariffa L. provides insights into metabolisms of medicinal natural products.</title>
        <authorList>
            <person name="Kim T."/>
        </authorList>
    </citation>
    <scope>NUCLEOTIDE SEQUENCE [LARGE SCALE GENOMIC DNA]</scope>
    <source>
        <strain evidence="3">TK-2024</strain>
        <tissue evidence="3">Old leaves</tissue>
    </source>
</reference>
<comment type="caution">
    <text evidence="3">The sequence shown here is derived from an EMBL/GenBank/DDBJ whole genome shotgun (WGS) entry which is preliminary data.</text>
</comment>
<evidence type="ECO:0000313" key="4">
    <source>
        <dbReference type="Proteomes" id="UP001472677"/>
    </source>
</evidence>
<feature type="compositionally biased region" description="Polar residues" evidence="1">
    <location>
        <begin position="217"/>
        <end position="229"/>
    </location>
</feature>
<feature type="region of interest" description="Disordered" evidence="1">
    <location>
        <begin position="199"/>
        <end position="233"/>
    </location>
</feature>
<gene>
    <name evidence="3" type="ORF">V6N12_022705</name>
</gene>
<feature type="region of interest" description="Disordered" evidence="1">
    <location>
        <begin position="269"/>
        <end position="341"/>
    </location>
</feature>
<feature type="region of interest" description="Disordered" evidence="1">
    <location>
        <begin position="1"/>
        <end position="23"/>
    </location>
</feature>
<dbReference type="InterPro" id="IPR055300">
    <property type="entry name" value="CWZF3/5/7"/>
</dbReference>
<feature type="region of interest" description="Disordered" evidence="1">
    <location>
        <begin position="110"/>
        <end position="182"/>
    </location>
</feature>
<proteinExistence type="predicted"/>
<feature type="compositionally biased region" description="Basic and acidic residues" evidence="1">
    <location>
        <begin position="199"/>
        <end position="213"/>
    </location>
</feature>
<dbReference type="PANTHER" id="PTHR46524:SF7">
    <property type="entry name" value="CW-TYPE ZINC FINGER"/>
    <property type="match status" value="1"/>
</dbReference>
<dbReference type="InterPro" id="IPR056406">
    <property type="entry name" value="THD_CWZF3/5/7"/>
</dbReference>
<dbReference type="Pfam" id="PF24756">
    <property type="entry name" value="THD_CWZF3-5-7"/>
    <property type="match status" value="1"/>
</dbReference>
<dbReference type="EMBL" id="JBBPBM010000004">
    <property type="protein sequence ID" value="KAK8588252.1"/>
    <property type="molecule type" value="Genomic_DNA"/>
</dbReference>
<feature type="compositionally biased region" description="Polar residues" evidence="1">
    <location>
        <begin position="302"/>
        <end position="316"/>
    </location>
</feature>
<feature type="domain" description="CWZF3/5/7 THD" evidence="2">
    <location>
        <begin position="324"/>
        <end position="411"/>
    </location>
</feature>
<keyword evidence="4" id="KW-1185">Reference proteome</keyword>
<evidence type="ECO:0000259" key="2">
    <source>
        <dbReference type="Pfam" id="PF24756"/>
    </source>
</evidence>
<feature type="compositionally biased region" description="Basic and acidic residues" evidence="1">
    <location>
        <begin position="283"/>
        <end position="301"/>
    </location>
</feature>
<name>A0ABR2FVU0_9ROSI</name>
<accession>A0ABR2FVU0</accession>
<dbReference type="Proteomes" id="UP001472677">
    <property type="component" value="Unassembled WGS sequence"/>
</dbReference>
<sequence>MKKRGCSAQQNQRIANPDKLTSTRMNVTGEEECRDAGHFVAVQNGSHGSSVLDVIQEKDGDQLGGSKAKAPTESSHDIRKDEFINGSANYLGQETQCADKSIIMDEHHNVEIQNDNRGNANVSRPRKSGKGSSRLKDRNRNFKSGSVDEQLDPVPSYEGKSMGGRNKFQDRPGLKSNESVNRFDGDKEAFGKLSCESCKRENHSNIGRSDAKPDATGGSTMKQNLQQDSNGEKYKKRFDFEKYDHAEIASGKGNSLSLPPAGGTQNNMLTGCPCPVSGSQKGNRADRSQADDALKVQKQADHQNGSQHSSSRNTASGGCRIRDVDAPSPMRKDSSSQAATDALKEAKDLKHLADRLKSSGSNVESTALYFQAALKFLHSASLLDSGTSESNKHGEMIQSVQMYSSTAKLCEDHLPEIYSLKLCCFICEKTSA</sequence>
<evidence type="ECO:0000313" key="3">
    <source>
        <dbReference type="EMBL" id="KAK8588252.1"/>
    </source>
</evidence>
<dbReference type="PANTHER" id="PTHR46524">
    <property type="entry name" value="CW-TYPE ZINC FINGER"/>
    <property type="match status" value="1"/>
</dbReference>